<feature type="domain" description="Transketolase-like pyrimidine-binding" evidence="9">
    <location>
        <begin position="399"/>
        <end position="580"/>
    </location>
</feature>
<evidence type="ECO:0000313" key="11">
    <source>
        <dbReference type="Proteomes" id="UP000219439"/>
    </source>
</evidence>
<dbReference type="PANTHER" id="PTHR42980:SF1">
    <property type="entry name" value="2-OXOISOVALERATE DEHYDROGENASE SUBUNIT BETA, MITOCHONDRIAL"/>
    <property type="match status" value="1"/>
</dbReference>
<dbReference type="GO" id="GO:0009083">
    <property type="term" value="P:branched-chain amino acid catabolic process"/>
    <property type="evidence" value="ECO:0007669"/>
    <property type="project" value="TreeGrafter"/>
</dbReference>
<accession>A0A285PJY7</accession>
<dbReference type="Proteomes" id="UP000219439">
    <property type="component" value="Unassembled WGS sequence"/>
</dbReference>
<comment type="subunit">
    <text evidence="3">Homodimer. Part of the 2-oxoglutarate dehydrogenase (OGDH) complex composed of E1 (2-oxoglutarate dehydrogenase), E2 (dihydrolipoamide succinyltransferase) and E3 (dihydrolipoamide dehydrogenase); the complex contains multiple copies of the three enzymatic components (E1, E2 and E3).</text>
</comment>
<dbReference type="EMBL" id="OBEL01000004">
    <property type="protein sequence ID" value="SNZ20426.1"/>
    <property type="molecule type" value="Genomic_DNA"/>
</dbReference>
<dbReference type="InterPro" id="IPR009014">
    <property type="entry name" value="Transketo_C/PFOR_II"/>
</dbReference>
<dbReference type="Gene3D" id="3.40.50.920">
    <property type="match status" value="1"/>
</dbReference>
<evidence type="ECO:0000256" key="4">
    <source>
        <dbReference type="ARBA" id="ARBA00012277"/>
    </source>
</evidence>
<dbReference type="Pfam" id="PF00676">
    <property type="entry name" value="E1_dh"/>
    <property type="match status" value="1"/>
</dbReference>
<dbReference type="Gene3D" id="3.40.50.970">
    <property type="match status" value="2"/>
</dbReference>
<evidence type="ECO:0000256" key="6">
    <source>
        <dbReference type="ARBA" id="ARBA00023002"/>
    </source>
</evidence>
<keyword evidence="7" id="KW-0786">Thiamine pyrophosphate</keyword>
<evidence type="ECO:0000256" key="3">
    <source>
        <dbReference type="ARBA" id="ARBA00011301"/>
    </source>
</evidence>
<comment type="cofactor">
    <cofactor evidence="1">
        <name>thiamine diphosphate</name>
        <dbReference type="ChEBI" id="CHEBI:58937"/>
    </cofactor>
</comment>
<dbReference type="RefSeq" id="WP_097154773.1">
    <property type="nucleotide sequence ID" value="NZ_OBEL01000004.1"/>
</dbReference>
<dbReference type="SUPFAM" id="SSF52922">
    <property type="entry name" value="TK C-terminal domain-like"/>
    <property type="match status" value="1"/>
</dbReference>
<dbReference type="CDD" id="cd02000">
    <property type="entry name" value="TPP_E1_PDC_ADC_BCADC"/>
    <property type="match status" value="1"/>
</dbReference>
<dbReference type="InterPro" id="IPR005475">
    <property type="entry name" value="Transketolase-like_Pyr-bd"/>
</dbReference>
<dbReference type="AlphaFoldDB" id="A0A285PJY7"/>
<comment type="function">
    <text evidence="2">E1 component of the 2-oxoglutarate dehydrogenase (OGDH) complex which catalyzes the decarboxylation of 2-oxoglutarate, the first step in the conversion of 2-oxoglutarate to succinyl-CoA and CO(2).</text>
</comment>
<dbReference type="PANTHER" id="PTHR42980">
    <property type="entry name" value="2-OXOISOVALERATE DEHYDROGENASE SUBUNIT BETA-RELATED"/>
    <property type="match status" value="1"/>
</dbReference>
<reference evidence="10 11" key="1">
    <citation type="submission" date="2017-09" db="EMBL/GenBank/DDBJ databases">
        <authorList>
            <person name="Ehlers B."/>
            <person name="Leendertz F.H."/>
        </authorList>
    </citation>
    <scope>NUCLEOTIDE SEQUENCE [LARGE SCALE GENOMIC DNA]</scope>
    <source>
        <strain evidence="10 11">DSM 18289</strain>
    </source>
</reference>
<evidence type="ECO:0000259" key="9">
    <source>
        <dbReference type="SMART" id="SM00861"/>
    </source>
</evidence>
<dbReference type="Pfam" id="PF02779">
    <property type="entry name" value="Transket_pyr"/>
    <property type="match status" value="1"/>
</dbReference>
<dbReference type="OrthoDB" id="9780894at2"/>
<evidence type="ECO:0000256" key="8">
    <source>
        <dbReference type="ARBA" id="ARBA00030680"/>
    </source>
</evidence>
<evidence type="ECO:0000256" key="5">
    <source>
        <dbReference type="ARBA" id="ARBA00013321"/>
    </source>
</evidence>
<dbReference type="GO" id="GO:0007584">
    <property type="term" value="P:response to nutrient"/>
    <property type="evidence" value="ECO:0007669"/>
    <property type="project" value="TreeGrafter"/>
</dbReference>
<dbReference type="GO" id="GO:0003863">
    <property type="term" value="F:branched-chain 2-oxo acid dehydrogenase activity"/>
    <property type="evidence" value="ECO:0007669"/>
    <property type="project" value="UniProtKB-EC"/>
</dbReference>
<evidence type="ECO:0000256" key="1">
    <source>
        <dbReference type="ARBA" id="ARBA00001964"/>
    </source>
</evidence>
<proteinExistence type="predicted"/>
<protein>
    <recommendedName>
        <fullName evidence="5">2-oxoglutarate dehydrogenase E1 component</fullName>
        <ecNumber evidence="4">1.2.4.4</ecNumber>
    </recommendedName>
    <alternativeName>
        <fullName evidence="8">Alpha-ketoglutarate dehydrogenase</fullName>
    </alternativeName>
</protein>
<dbReference type="SMART" id="SM00861">
    <property type="entry name" value="Transket_pyr"/>
    <property type="match status" value="1"/>
</dbReference>
<dbReference type="SUPFAM" id="SSF52518">
    <property type="entry name" value="Thiamin diphosphate-binding fold (THDP-binding)"/>
    <property type="match status" value="2"/>
</dbReference>
<dbReference type="InterPro" id="IPR001017">
    <property type="entry name" value="DH_E1"/>
</dbReference>
<dbReference type="EC" id="1.2.4.4" evidence="4"/>
<dbReference type="InterPro" id="IPR033248">
    <property type="entry name" value="Transketolase_C"/>
</dbReference>
<sequence>MDRAEIVHENFLRRIGDGTLPELASQTSLQQSGLTKAQLVDLFHAQVQSRHLDRHARKLQGRGEGFYTIGSSGHEGNAAIAAAMRVTDPAFLHYRDAAFQIARSQQLPGQTPVWDMLLSFTSSSDDPISGGRHKVLGSKELSIPPQTSTIASHLPKAVGVAYSLGLSRRIRPHHREWPEDSVVMCSFGDASLNHSTAQGAINTAGWTSYQSVPLPLLFVCEDNGIGISTKTPKDWVYASMAHRPGLKYIRCSGLDLVESYACAKEVVDWVRKRRKPAFLHMGTVRLYGHAGADVQTTYMSKAEVEAGEARDPLLYSAHRLMRDAGLSKDDVLSIYNQTDQRVARSAEQAITQPKLRTATEVMESIVPDLRECPKSNGPDPEKRKGTFGLSDMRAIEAPQHLAKILNFTLTDLMLEHQEIVMAGEDVGRKGGVYGVTQRLHARFGADRMIDTLLDEQSILGLAIGLGQNGFLPMPEVQFLAYLHNAEDQIRGEAATLSFFSNKQYTNPMVMRVAGLGYQRGFGGHFHNDNSLAVLRDIPGVVMACPSNGRDAALMLREAVRLAREEQRIVAFIEPIALYMTRDLHEAGDGGWLTNYPQPGSGETIRLGEVGTYGDGTDLAIVTYANGYYLSRKAEKILKEQHGLNIRIIDMRWLSPMPSEAIIEAIGSVEKVMVVDECRRTGSQSEALITMLSEHGIKATSRVTAEDCFIATGPAYAATLPSVDGIVEAALAAAKD</sequence>
<dbReference type="InterPro" id="IPR029061">
    <property type="entry name" value="THDP-binding"/>
</dbReference>
<dbReference type="Pfam" id="PF02780">
    <property type="entry name" value="Transketolase_C"/>
    <property type="match status" value="1"/>
</dbReference>
<name>A0A285PJY7_9HYPH</name>
<keyword evidence="11" id="KW-1185">Reference proteome</keyword>
<evidence type="ECO:0000313" key="10">
    <source>
        <dbReference type="EMBL" id="SNZ20426.1"/>
    </source>
</evidence>
<organism evidence="10 11">
    <name type="scientific">Cohaesibacter gelatinilyticus</name>
    <dbReference type="NCBI Taxonomy" id="372072"/>
    <lineage>
        <taxon>Bacteria</taxon>
        <taxon>Pseudomonadati</taxon>
        <taxon>Pseudomonadota</taxon>
        <taxon>Alphaproteobacteria</taxon>
        <taxon>Hyphomicrobiales</taxon>
        <taxon>Cohaesibacteraceae</taxon>
    </lineage>
</organism>
<gene>
    <name evidence="10" type="ORF">SAMN06265368_3529</name>
</gene>
<evidence type="ECO:0000256" key="2">
    <source>
        <dbReference type="ARBA" id="ARBA00003906"/>
    </source>
</evidence>
<keyword evidence="6" id="KW-0560">Oxidoreductase</keyword>
<evidence type="ECO:0000256" key="7">
    <source>
        <dbReference type="ARBA" id="ARBA00023052"/>
    </source>
</evidence>